<dbReference type="RefSeq" id="WP_151576995.1">
    <property type="nucleotide sequence ID" value="NZ_WBWX01000011.1"/>
</dbReference>
<comment type="caution">
    <text evidence="1">The sequence shown here is derived from an EMBL/GenBank/DDBJ whole genome shotgun (WGS) entry which is preliminary data.</text>
</comment>
<gene>
    <name evidence="1" type="ORF">F9L06_22095</name>
</gene>
<reference evidence="1 2" key="1">
    <citation type="submission" date="2019-09" db="EMBL/GenBank/DDBJ databases">
        <title>Taxonomic organization of the family Brucellaceae based on a phylogenomic approach.</title>
        <authorList>
            <person name="Leclercq S."/>
            <person name="Cloeckaert A."/>
            <person name="Zygmunt M.S."/>
        </authorList>
    </citation>
    <scope>NUCLEOTIDE SEQUENCE [LARGE SCALE GENOMIC DNA]</scope>
    <source>
        <strain evidence="1 2">CCUG 34461</strain>
    </source>
</reference>
<name>A0A6I0DPB3_BRUAN</name>
<evidence type="ECO:0000313" key="1">
    <source>
        <dbReference type="EMBL" id="KAB2792271.1"/>
    </source>
</evidence>
<dbReference type="Proteomes" id="UP000441102">
    <property type="component" value="Unassembled WGS sequence"/>
</dbReference>
<evidence type="ECO:0000313" key="2">
    <source>
        <dbReference type="Proteomes" id="UP000441102"/>
    </source>
</evidence>
<dbReference type="AlphaFoldDB" id="A0A6I0DPB3"/>
<sequence>MNALAFPGFAPDPAQAASIRLRVLSLGAGVQSTMLALMAAHGEIGPMPDCAIFADTGWEPKAVYEHLAWLRSPIRTGFRGILGEVYLHRSAVPLDQADLSTAADHGQLDLWPNECEGMCGV</sequence>
<accession>A0A6I0DPB3</accession>
<protein>
    <submittedName>
        <fullName evidence="1">Uncharacterized protein</fullName>
    </submittedName>
</protein>
<dbReference type="EMBL" id="WBWX01000011">
    <property type="protein sequence ID" value="KAB2792271.1"/>
    <property type="molecule type" value="Genomic_DNA"/>
</dbReference>
<organism evidence="1 2">
    <name type="scientific">Brucella anthropi</name>
    <name type="common">Ochrobactrum anthropi</name>
    <dbReference type="NCBI Taxonomy" id="529"/>
    <lineage>
        <taxon>Bacteria</taxon>
        <taxon>Pseudomonadati</taxon>
        <taxon>Pseudomonadota</taxon>
        <taxon>Alphaproteobacteria</taxon>
        <taxon>Hyphomicrobiales</taxon>
        <taxon>Brucellaceae</taxon>
        <taxon>Brucella/Ochrobactrum group</taxon>
        <taxon>Brucella</taxon>
    </lineage>
</organism>
<proteinExistence type="predicted"/>